<evidence type="ECO:0000313" key="3">
    <source>
        <dbReference type="Proteomes" id="UP000292346"/>
    </source>
</evidence>
<keyword evidence="3" id="KW-1185">Reference proteome</keyword>
<dbReference type="OrthoDB" id="2959414at2"/>
<dbReference type="Gene3D" id="3.30.450.180">
    <property type="match status" value="1"/>
</dbReference>
<sequence length="246" mass="26580">MDFPAALRQHRSRRRLSQLELAVRAGTTQRHLSFLESGRSAPGRNLVVRLAESLELPLRDCNELLLTAGYAPVSPERGLEDPDLAPARDALGHILDSHLPYPALIVDRAGDLIAANGAFGLLTEGADPGLTGLGKNVYRLALHPDGLAPRIGNLAEWARHILHRLDRDSALYAELSSYVPPPDQGSATLGFAVPLELRTSRGDLRLMTTVTTFATAVDVTLSELKLEAFLPVDSLTAEALRQFTAG</sequence>
<reference evidence="2 3" key="1">
    <citation type="submission" date="2019-02" db="EMBL/GenBank/DDBJ databases">
        <title>Kribbella capetownensis sp. nov. and Kribbella speibonae sp. nov., isolated from soil.</title>
        <authorList>
            <person name="Curtis S.M."/>
            <person name="Norton I."/>
            <person name="Everest G.J."/>
            <person name="Meyers P.R."/>
        </authorList>
    </citation>
    <scope>NUCLEOTIDE SEQUENCE [LARGE SCALE GENOMIC DNA]</scope>
    <source>
        <strain evidence="2 3">KCTC 29219</strain>
    </source>
</reference>
<organism evidence="2 3">
    <name type="scientific">Kribbella soli</name>
    <dbReference type="NCBI Taxonomy" id="1124743"/>
    <lineage>
        <taxon>Bacteria</taxon>
        <taxon>Bacillati</taxon>
        <taxon>Actinomycetota</taxon>
        <taxon>Actinomycetes</taxon>
        <taxon>Propionibacteriales</taxon>
        <taxon>Kribbellaceae</taxon>
        <taxon>Kribbella</taxon>
    </lineage>
</organism>
<evidence type="ECO:0000259" key="1">
    <source>
        <dbReference type="PROSITE" id="PS50943"/>
    </source>
</evidence>
<dbReference type="Pfam" id="PF17765">
    <property type="entry name" value="MLTR_LBD"/>
    <property type="match status" value="1"/>
</dbReference>
<dbReference type="InterPro" id="IPR041413">
    <property type="entry name" value="MLTR_LBD"/>
</dbReference>
<dbReference type="Proteomes" id="UP000292346">
    <property type="component" value="Unassembled WGS sequence"/>
</dbReference>
<dbReference type="EMBL" id="SJJZ01000001">
    <property type="protein sequence ID" value="TCC11695.1"/>
    <property type="molecule type" value="Genomic_DNA"/>
</dbReference>
<protein>
    <submittedName>
        <fullName evidence="2">Helix-turn-helix domain-containing protein</fullName>
    </submittedName>
</protein>
<dbReference type="SMART" id="SM00530">
    <property type="entry name" value="HTH_XRE"/>
    <property type="match status" value="1"/>
</dbReference>
<dbReference type="GO" id="GO:0003677">
    <property type="term" value="F:DNA binding"/>
    <property type="evidence" value="ECO:0007669"/>
    <property type="project" value="InterPro"/>
</dbReference>
<dbReference type="InterPro" id="IPR001387">
    <property type="entry name" value="Cro/C1-type_HTH"/>
</dbReference>
<dbReference type="PANTHER" id="PTHR35010:SF4">
    <property type="entry name" value="BLL5781 PROTEIN"/>
    <property type="match status" value="1"/>
</dbReference>
<comment type="caution">
    <text evidence="2">The sequence shown here is derived from an EMBL/GenBank/DDBJ whole genome shotgun (WGS) entry which is preliminary data.</text>
</comment>
<name>A0A4R0HJX1_9ACTN</name>
<dbReference type="PROSITE" id="PS50943">
    <property type="entry name" value="HTH_CROC1"/>
    <property type="match status" value="1"/>
</dbReference>
<dbReference type="InterPro" id="IPR010982">
    <property type="entry name" value="Lambda_DNA-bd_dom_sf"/>
</dbReference>
<dbReference type="Gene3D" id="1.10.260.40">
    <property type="entry name" value="lambda repressor-like DNA-binding domains"/>
    <property type="match status" value="1"/>
</dbReference>
<dbReference type="Pfam" id="PF01381">
    <property type="entry name" value="HTH_3"/>
    <property type="match status" value="1"/>
</dbReference>
<gene>
    <name evidence="2" type="ORF">E0H45_10695</name>
</gene>
<accession>A0A4R0HJX1</accession>
<evidence type="ECO:0000313" key="2">
    <source>
        <dbReference type="EMBL" id="TCC11695.1"/>
    </source>
</evidence>
<dbReference type="PANTHER" id="PTHR35010">
    <property type="entry name" value="BLL4672 PROTEIN-RELATED"/>
    <property type="match status" value="1"/>
</dbReference>
<dbReference type="RefSeq" id="WP_131336579.1">
    <property type="nucleotide sequence ID" value="NZ_SJJZ01000001.1"/>
</dbReference>
<dbReference type="SUPFAM" id="SSF47413">
    <property type="entry name" value="lambda repressor-like DNA-binding domains"/>
    <property type="match status" value="1"/>
</dbReference>
<dbReference type="AlphaFoldDB" id="A0A4R0HJX1"/>
<proteinExistence type="predicted"/>
<dbReference type="CDD" id="cd00093">
    <property type="entry name" value="HTH_XRE"/>
    <property type="match status" value="1"/>
</dbReference>
<feature type="domain" description="HTH cro/C1-type" evidence="1">
    <location>
        <begin position="7"/>
        <end position="61"/>
    </location>
</feature>